<protein>
    <recommendedName>
        <fullName evidence="12">ABC transporter permease</fullName>
    </recommendedName>
</protein>
<evidence type="ECO:0000259" key="8">
    <source>
        <dbReference type="Pfam" id="PF02687"/>
    </source>
</evidence>
<name>A0A2V4NP66_9ACTN</name>
<evidence type="ECO:0000313" key="11">
    <source>
        <dbReference type="Proteomes" id="UP000248039"/>
    </source>
</evidence>
<reference evidence="10 11" key="1">
    <citation type="submission" date="2018-03" db="EMBL/GenBank/DDBJ databases">
        <title>Bioinformatic expansion and discovery of thiopeptide antibiotics.</title>
        <authorList>
            <person name="Schwalen C.J."/>
            <person name="Hudson G.A."/>
            <person name="Mitchell D.A."/>
        </authorList>
    </citation>
    <scope>NUCLEOTIDE SEQUENCE [LARGE SCALE GENOMIC DNA]</scope>
    <source>
        <strain evidence="10 11">ATCC 21389</strain>
    </source>
</reference>
<keyword evidence="11" id="KW-1185">Reference proteome</keyword>
<feature type="transmembrane region" description="Helical" evidence="7">
    <location>
        <begin position="501"/>
        <end position="522"/>
    </location>
</feature>
<feature type="transmembrane region" description="Helical" evidence="7">
    <location>
        <begin position="822"/>
        <end position="845"/>
    </location>
</feature>
<feature type="transmembrane region" description="Helical" evidence="7">
    <location>
        <begin position="447"/>
        <end position="468"/>
    </location>
</feature>
<dbReference type="Pfam" id="PF12704">
    <property type="entry name" value="MacB_PCD"/>
    <property type="match status" value="2"/>
</dbReference>
<organism evidence="10 11">
    <name type="scientific">Streptomyces tateyamensis</name>
    <dbReference type="NCBI Taxonomy" id="565073"/>
    <lineage>
        <taxon>Bacteria</taxon>
        <taxon>Bacillati</taxon>
        <taxon>Actinomycetota</taxon>
        <taxon>Actinomycetes</taxon>
        <taxon>Kitasatosporales</taxon>
        <taxon>Streptomycetaceae</taxon>
        <taxon>Streptomyces</taxon>
    </lineage>
</organism>
<evidence type="ECO:0000256" key="2">
    <source>
        <dbReference type="ARBA" id="ARBA00022475"/>
    </source>
</evidence>
<feature type="domain" description="ABC3 transporter permease C-terminal" evidence="8">
    <location>
        <begin position="276"/>
        <end position="393"/>
    </location>
</feature>
<evidence type="ECO:0000256" key="1">
    <source>
        <dbReference type="ARBA" id="ARBA00004651"/>
    </source>
</evidence>
<feature type="transmembrane region" description="Helical" evidence="7">
    <location>
        <begin position="782"/>
        <end position="802"/>
    </location>
</feature>
<dbReference type="AlphaFoldDB" id="A0A2V4NP66"/>
<feature type="transmembrane region" description="Helical" evidence="7">
    <location>
        <begin position="369"/>
        <end position="388"/>
    </location>
</feature>
<feature type="domain" description="MacB-like periplasmic core" evidence="9">
    <location>
        <begin position="497"/>
        <end position="701"/>
    </location>
</feature>
<dbReference type="GO" id="GO:0005886">
    <property type="term" value="C:plasma membrane"/>
    <property type="evidence" value="ECO:0007669"/>
    <property type="project" value="UniProtKB-SubCell"/>
</dbReference>
<feature type="transmembrane region" description="Helical" evidence="7">
    <location>
        <begin position="415"/>
        <end position="435"/>
    </location>
</feature>
<dbReference type="PANTHER" id="PTHR30572">
    <property type="entry name" value="MEMBRANE COMPONENT OF TRANSPORTER-RELATED"/>
    <property type="match status" value="1"/>
</dbReference>
<comment type="similarity">
    <text evidence="6">Belongs to the ABC-4 integral membrane protein family.</text>
</comment>
<feature type="domain" description="MacB-like periplasmic core" evidence="9">
    <location>
        <begin position="18"/>
        <end position="223"/>
    </location>
</feature>
<dbReference type="InterPro" id="IPR025857">
    <property type="entry name" value="MacB_PCD"/>
</dbReference>
<feature type="transmembrane region" description="Helical" evidence="7">
    <location>
        <begin position="728"/>
        <end position="757"/>
    </location>
</feature>
<evidence type="ECO:0000256" key="5">
    <source>
        <dbReference type="ARBA" id="ARBA00023136"/>
    </source>
</evidence>
<comment type="caution">
    <text evidence="10">The sequence shown here is derived from an EMBL/GenBank/DDBJ whole genome shotgun (WGS) entry which is preliminary data.</text>
</comment>
<dbReference type="PANTHER" id="PTHR30572:SF4">
    <property type="entry name" value="ABC TRANSPORTER PERMEASE YTRF"/>
    <property type="match status" value="1"/>
</dbReference>
<feature type="transmembrane region" description="Helical" evidence="7">
    <location>
        <begin position="318"/>
        <end position="349"/>
    </location>
</feature>
<keyword evidence="2" id="KW-1003">Cell membrane</keyword>
<evidence type="ECO:0000256" key="3">
    <source>
        <dbReference type="ARBA" id="ARBA00022692"/>
    </source>
</evidence>
<evidence type="ECO:0000256" key="7">
    <source>
        <dbReference type="SAM" id="Phobius"/>
    </source>
</evidence>
<evidence type="ECO:0000313" key="10">
    <source>
        <dbReference type="EMBL" id="PYC77618.1"/>
    </source>
</evidence>
<feature type="transmembrane region" description="Helical" evidence="7">
    <location>
        <begin position="271"/>
        <end position="297"/>
    </location>
</feature>
<dbReference type="InterPro" id="IPR003838">
    <property type="entry name" value="ABC3_permease_C"/>
</dbReference>
<comment type="subcellular location">
    <subcellularLocation>
        <location evidence="1">Cell membrane</location>
        <topology evidence="1">Multi-pass membrane protein</topology>
    </subcellularLocation>
</comment>
<keyword evidence="5 7" id="KW-0472">Membrane</keyword>
<evidence type="ECO:0000259" key="9">
    <source>
        <dbReference type="Pfam" id="PF12704"/>
    </source>
</evidence>
<accession>A0A2V4NP66</accession>
<keyword evidence="4 7" id="KW-1133">Transmembrane helix</keyword>
<dbReference type="Proteomes" id="UP000248039">
    <property type="component" value="Unassembled WGS sequence"/>
</dbReference>
<evidence type="ECO:0000256" key="4">
    <source>
        <dbReference type="ARBA" id="ARBA00022989"/>
    </source>
</evidence>
<keyword evidence="3 7" id="KW-0812">Transmembrane</keyword>
<evidence type="ECO:0000256" key="6">
    <source>
        <dbReference type="ARBA" id="ARBA00038076"/>
    </source>
</evidence>
<proteinExistence type="inferred from homology"/>
<dbReference type="EMBL" id="PYBW01000058">
    <property type="protein sequence ID" value="PYC77618.1"/>
    <property type="molecule type" value="Genomic_DNA"/>
</dbReference>
<sequence>MLLKTSLRSFVAHKGRMVLSLIAIVLSVAFVSGTLVFSNTATSTFDKLFASTASDIQISQAPAKKDAGAGQGGPSAKTLTVPASAVQQIAAQPGVKSAQGDISVVDATLVNPKTKKQAGPVSGAPTIVGSWTPGPRSPMKITSGAAPAGAQQAMLDADTAKKAKLGLGDPIEVIDALGTYTYTVSGIATFTGTNPGAALVFLDVPTAQHDLLGQSDVYTSIAAFGDGSVSNDQLKSEALGALGSGYQVKTAAEQQADGSKGIGSVLDFMKYVMLGFAGVSLLVGGFLIINTFSMLVAQRTREIGLLRALGGSRGQVNGSVLIEALVLAVVGSTIGMLAGLGLAQLLIGLMKLVGMNISSSLEFTATVPIASYTVGIVITVVSAIIPAFRASRVAPMAALRDHGTPSEGASNKVRVIIGLVLTLGGAGLLVAGGLASKAGTGGSLLGLGVPFTLIGFVVLGPLLATGLIRLLGGFLPKLFGPAGKLAQRNAMRNPRRTGATAAALMIGLALVTGAAVVTSSMVSSTNSQIEKQVGADYLAFANRTGITPAMVAAAQKASGIDHITEEKYLPATFTTPDGKTTEAEVAAESSTFAGDFHFPVSSGSPQDAITGGGISVDETFAKDHGLKLGDKLAIDYGKGRTQSLPVAVITSKGSQIFDGHFYTGLETVTQVVPADQQPVDRAFYGMAAAGADKGKTYQALQDALIDYPQVTVKDQEGLKQLFQANVNVLLYLVYGLLGLAILVAVLGVINTLALSVVERTREIGLMRAIGISRRQLRRMIRLESVVIAVFGAVLGTGLGLAWGVTAQQVLRNSGLDTLTIPVVTIIGVLLASAVIGLLAAVVPAFRASRMNVLDAIATG</sequence>
<dbReference type="Pfam" id="PF02687">
    <property type="entry name" value="FtsX"/>
    <property type="match status" value="2"/>
</dbReference>
<feature type="domain" description="ABC3 transporter permease C-terminal" evidence="8">
    <location>
        <begin position="736"/>
        <end position="852"/>
    </location>
</feature>
<dbReference type="OrthoDB" id="9780560at2"/>
<dbReference type="InterPro" id="IPR050250">
    <property type="entry name" value="Macrolide_Exporter_MacB"/>
</dbReference>
<dbReference type="GO" id="GO:0022857">
    <property type="term" value="F:transmembrane transporter activity"/>
    <property type="evidence" value="ECO:0007669"/>
    <property type="project" value="TreeGrafter"/>
</dbReference>
<evidence type="ECO:0008006" key="12">
    <source>
        <dbReference type="Google" id="ProtNLM"/>
    </source>
</evidence>
<gene>
    <name evidence="10" type="ORF">C7C46_18470</name>
</gene>
<dbReference type="RefSeq" id="WP_110670963.1">
    <property type="nucleotide sequence ID" value="NZ_PYBW01000058.1"/>
</dbReference>